<dbReference type="Gene3D" id="1.20.120.530">
    <property type="entry name" value="GntR ligand-binding domain-like"/>
    <property type="match status" value="1"/>
</dbReference>
<evidence type="ECO:0000256" key="3">
    <source>
        <dbReference type="ARBA" id="ARBA00023163"/>
    </source>
</evidence>
<feature type="domain" description="GntR C-terminal" evidence="4">
    <location>
        <begin position="106"/>
        <end position="230"/>
    </location>
</feature>
<gene>
    <name evidence="5" type="ORF">FHR70_004186</name>
</gene>
<evidence type="ECO:0000313" key="5">
    <source>
        <dbReference type="EMBL" id="MBB3021096.1"/>
    </source>
</evidence>
<dbReference type="Gene3D" id="1.10.10.10">
    <property type="entry name" value="Winged helix-like DNA-binding domain superfamily/Winged helix DNA-binding domain"/>
    <property type="match status" value="1"/>
</dbReference>
<keyword evidence="1" id="KW-0805">Transcription regulation</keyword>
<evidence type="ECO:0000259" key="4">
    <source>
        <dbReference type="SMART" id="SM00895"/>
    </source>
</evidence>
<dbReference type="GO" id="GO:0003677">
    <property type="term" value="F:DNA binding"/>
    <property type="evidence" value="ECO:0007669"/>
    <property type="project" value="UniProtKB-KW"/>
</dbReference>
<organism evidence="5 6">
    <name type="scientific">Microvirga lupini</name>
    <dbReference type="NCBI Taxonomy" id="420324"/>
    <lineage>
        <taxon>Bacteria</taxon>
        <taxon>Pseudomonadati</taxon>
        <taxon>Pseudomonadota</taxon>
        <taxon>Alphaproteobacteria</taxon>
        <taxon>Hyphomicrobiales</taxon>
        <taxon>Methylobacteriaceae</taxon>
        <taxon>Microvirga</taxon>
    </lineage>
</organism>
<keyword evidence="2 5" id="KW-0238">DNA-binding</keyword>
<sequence>MNLPALSRCRQIHDKSLRNNRKVVMAKSRESAEQLARLTHDIRNDIVFGAYEPGTWLKLSDLQDQHKASAFHIRRALDQLKSLKLVDHVANAGFRVATPDEAVRQETRFVRTVLERGAAPLIVARATEEDISELLGLAQAFDQSIEAEGRRVQSRINHEFHDKLYGIAKNAVLSEMIKELRSRSHHTTTGRWRSIEGLKASSQDHFRMVEAIKARDPHELERLIVGHIEAF</sequence>
<dbReference type="EMBL" id="JACHWB010000007">
    <property type="protein sequence ID" value="MBB3021096.1"/>
    <property type="molecule type" value="Genomic_DNA"/>
</dbReference>
<dbReference type="SMART" id="SM00895">
    <property type="entry name" value="FCD"/>
    <property type="match status" value="1"/>
</dbReference>
<dbReference type="SUPFAM" id="SSF46785">
    <property type="entry name" value="Winged helix' DNA-binding domain"/>
    <property type="match status" value="1"/>
</dbReference>
<keyword evidence="6" id="KW-1185">Reference proteome</keyword>
<name>A0A7W4YYF6_9HYPH</name>
<proteinExistence type="predicted"/>
<dbReference type="SUPFAM" id="SSF48008">
    <property type="entry name" value="GntR ligand-binding domain-like"/>
    <property type="match status" value="1"/>
</dbReference>
<dbReference type="Pfam" id="PF07729">
    <property type="entry name" value="FCD"/>
    <property type="match status" value="1"/>
</dbReference>
<protein>
    <submittedName>
        <fullName evidence="5">DNA-binding GntR family transcriptional regulator</fullName>
    </submittedName>
</protein>
<dbReference type="PANTHER" id="PTHR43537:SF49">
    <property type="entry name" value="TRANSCRIPTIONAL REGULATORY PROTEIN"/>
    <property type="match status" value="1"/>
</dbReference>
<dbReference type="GO" id="GO:0003700">
    <property type="term" value="F:DNA-binding transcription factor activity"/>
    <property type="evidence" value="ECO:0007669"/>
    <property type="project" value="InterPro"/>
</dbReference>
<evidence type="ECO:0000256" key="2">
    <source>
        <dbReference type="ARBA" id="ARBA00023125"/>
    </source>
</evidence>
<dbReference type="AlphaFoldDB" id="A0A7W4YYF6"/>
<dbReference type="InterPro" id="IPR008920">
    <property type="entry name" value="TF_FadR/GntR_C"/>
</dbReference>
<accession>A0A7W4YYF6</accession>
<evidence type="ECO:0000313" key="6">
    <source>
        <dbReference type="Proteomes" id="UP000532010"/>
    </source>
</evidence>
<dbReference type="PANTHER" id="PTHR43537">
    <property type="entry name" value="TRANSCRIPTIONAL REGULATOR, GNTR FAMILY"/>
    <property type="match status" value="1"/>
</dbReference>
<dbReference type="InterPro" id="IPR036390">
    <property type="entry name" value="WH_DNA-bd_sf"/>
</dbReference>
<comment type="caution">
    <text evidence="5">The sequence shown here is derived from an EMBL/GenBank/DDBJ whole genome shotgun (WGS) entry which is preliminary data.</text>
</comment>
<dbReference type="InterPro" id="IPR000524">
    <property type="entry name" value="Tscrpt_reg_HTH_GntR"/>
</dbReference>
<dbReference type="Proteomes" id="UP000532010">
    <property type="component" value="Unassembled WGS sequence"/>
</dbReference>
<dbReference type="RefSeq" id="WP_183453676.1">
    <property type="nucleotide sequence ID" value="NZ_JACHWB010000007.1"/>
</dbReference>
<reference evidence="5 6" key="1">
    <citation type="submission" date="2020-08" db="EMBL/GenBank/DDBJ databases">
        <title>The Agave Microbiome: Exploring the role of microbial communities in plant adaptations to desert environments.</title>
        <authorList>
            <person name="Partida-Martinez L.P."/>
        </authorList>
    </citation>
    <scope>NUCLEOTIDE SEQUENCE [LARGE SCALE GENOMIC DNA]</scope>
    <source>
        <strain evidence="5 6">AT3.9</strain>
    </source>
</reference>
<dbReference type="InterPro" id="IPR011711">
    <property type="entry name" value="GntR_C"/>
</dbReference>
<dbReference type="Pfam" id="PF00392">
    <property type="entry name" value="GntR"/>
    <property type="match status" value="1"/>
</dbReference>
<dbReference type="InterPro" id="IPR036388">
    <property type="entry name" value="WH-like_DNA-bd_sf"/>
</dbReference>
<evidence type="ECO:0000256" key="1">
    <source>
        <dbReference type="ARBA" id="ARBA00023015"/>
    </source>
</evidence>
<keyword evidence="3" id="KW-0804">Transcription</keyword>